<proteinExistence type="predicted"/>
<name>A0A9P5ZNQ2_PLEER</name>
<dbReference type="EMBL" id="MU154683">
    <property type="protein sequence ID" value="KAF9489091.1"/>
    <property type="molecule type" value="Genomic_DNA"/>
</dbReference>
<organism evidence="1 2">
    <name type="scientific">Pleurotus eryngii</name>
    <name type="common">Boletus of the steppes</name>
    <dbReference type="NCBI Taxonomy" id="5323"/>
    <lineage>
        <taxon>Eukaryota</taxon>
        <taxon>Fungi</taxon>
        <taxon>Dikarya</taxon>
        <taxon>Basidiomycota</taxon>
        <taxon>Agaricomycotina</taxon>
        <taxon>Agaricomycetes</taxon>
        <taxon>Agaricomycetidae</taxon>
        <taxon>Agaricales</taxon>
        <taxon>Pleurotineae</taxon>
        <taxon>Pleurotaceae</taxon>
        <taxon>Pleurotus</taxon>
    </lineage>
</organism>
<accession>A0A9P5ZNQ2</accession>
<protein>
    <submittedName>
        <fullName evidence="1">Uncharacterized protein</fullName>
    </submittedName>
</protein>
<dbReference type="AlphaFoldDB" id="A0A9P5ZNQ2"/>
<keyword evidence="2" id="KW-1185">Reference proteome</keyword>
<sequence length="389" mass="42547">MKDTLRVDRIDFLCPYSGRKFVGITEEPDISLNNTISDATAIDEEPTDAQSANTESDKSNKVAHMNSSRQHSMVLTLLALDSVKDELADNDVHLEDYIGDKFDQHGELMTFKNIPADWLDIPTGNGSETKLIHKASMLACLFKSGVMKLSANRLSWICGYTKDFKHREDEESSIEEAVLWVKDIVVSVVQTGDKMITPVLVVVSSIFKHGKMVMATNLDEMHSSKATGIHITGQVLVADHVCNVGNGTSLVWNGGYSHFIPLQARKQVSASAPGTGPTNSFKNSHLVNFPSHLVFPLNEGLISTDKLPSSLTKANLEHLSRRNTSYITLANFDDLITTEFEMLPLSAYQKLKNMGVAPGIPLMDSAGVQPLVTARLNITNGGLPIIGLI</sequence>
<gene>
    <name evidence="1" type="ORF">BDN71DRAFT_1435631</name>
</gene>
<dbReference type="Proteomes" id="UP000807025">
    <property type="component" value="Unassembled WGS sequence"/>
</dbReference>
<evidence type="ECO:0000313" key="2">
    <source>
        <dbReference type="Proteomes" id="UP000807025"/>
    </source>
</evidence>
<dbReference type="OrthoDB" id="3044327at2759"/>
<comment type="caution">
    <text evidence="1">The sequence shown here is derived from an EMBL/GenBank/DDBJ whole genome shotgun (WGS) entry which is preliminary data.</text>
</comment>
<evidence type="ECO:0000313" key="1">
    <source>
        <dbReference type="EMBL" id="KAF9489091.1"/>
    </source>
</evidence>
<reference evidence="1" key="1">
    <citation type="submission" date="2020-11" db="EMBL/GenBank/DDBJ databases">
        <authorList>
            <consortium name="DOE Joint Genome Institute"/>
            <person name="Ahrendt S."/>
            <person name="Riley R."/>
            <person name="Andreopoulos W."/>
            <person name="Labutti K."/>
            <person name="Pangilinan J."/>
            <person name="Ruiz-Duenas F.J."/>
            <person name="Barrasa J.M."/>
            <person name="Sanchez-Garcia M."/>
            <person name="Camarero S."/>
            <person name="Miyauchi S."/>
            <person name="Serrano A."/>
            <person name="Linde D."/>
            <person name="Babiker R."/>
            <person name="Drula E."/>
            <person name="Ayuso-Fernandez I."/>
            <person name="Pacheco R."/>
            <person name="Padilla G."/>
            <person name="Ferreira P."/>
            <person name="Barriuso J."/>
            <person name="Kellner H."/>
            <person name="Castanera R."/>
            <person name="Alfaro M."/>
            <person name="Ramirez L."/>
            <person name="Pisabarro A.G."/>
            <person name="Kuo A."/>
            <person name="Tritt A."/>
            <person name="Lipzen A."/>
            <person name="He G."/>
            <person name="Yan M."/>
            <person name="Ng V."/>
            <person name="Cullen D."/>
            <person name="Martin F."/>
            <person name="Rosso M.-N."/>
            <person name="Henrissat B."/>
            <person name="Hibbett D."/>
            <person name="Martinez A.T."/>
            <person name="Grigoriev I.V."/>
        </authorList>
    </citation>
    <scope>NUCLEOTIDE SEQUENCE</scope>
    <source>
        <strain evidence="1">ATCC 90797</strain>
    </source>
</reference>